<reference evidence="3 4" key="1">
    <citation type="submission" date="2014-06" db="EMBL/GenBank/DDBJ databases">
        <title>Evolutionary Origins and Diversification of the Mycorrhizal Mutualists.</title>
        <authorList>
            <consortium name="DOE Joint Genome Institute"/>
            <consortium name="Mycorrhizal Genomics Consortium"/>
            <person name="Kohler A."/>
            <person name="Kuo A."/>
            <person name="Nagy L.G."/>
            <person name="Floudas D."/>
            <person name="Copeland A."/>
            <person name="Barry K.W."/>
            <person name="Cichocki N."/>
            <person name="Veneault-Fourrey C."/>
            <person name="LaButti K."/>
            <person name="Lindquist E.A."/>
            <person name="Lipzen A."/>
            <person name="Lundell T."/>
            <person name="Morin E."/>
            <person name="Murat C."/>
            <person name="Riley R."/>
            <person name="Ohm R."/>
            <person name="Sun H."/>
            <person name="Tunlid A."/>
            <person name="Henrissat B."/>
            <person name="Grigoriev I.V."/>
            <person name="Hibbett D.S."/>
            <person name="Martin F."/>
        </authorList>
    </citation>
    <scope>NUCLEOTIDE SEQUENCE [LARGE SCALE GENOMIC DNA]</scope>
    <source>
        <strain evidence="3 4">SS14</strain>
    </source>
</reference>
<dbReference type="GO" id="GO:0016791">
    <property type="term" value="F:phosphatase activity"/>
    <property type="evidence" value="ECO:0007669"/>
    <property type="project" value="UniProtKB-ARBA"/>
</dbReference>
<dbReference type="Gene3D" id="3.40.50.1000">
    <property type="entry name" value="HAD superfamily/HAD-like"/>
    <property type="match status" value="1"/>
</dbReference>
<organism evidence="3 4">
    <name type="scientific">Sphaerobolus stellatus (strain SS14)</name>
    <dbReference type="NCBI Taxonomy" id="990650"/>
    <lineage>
        <taxon>Eukaryota</taxon>
        <taxon>Fungi</taxon>
        <taxon>Dikarya</taxon>
        <taxon>Basidiomycota</taxon>
        <taxon>Agaricomycotina</taxon>
        <taxon>Agaricomycetes</taxon>
        <taxon>Phallomycetidae</taxon>
        <taxon>Geastrales</taxon>
        <taxon>Sphaerobolaceae</taxon>
        <taxon>Sphaerobolus</taxon>
    </lineage>
</organism>
<dbReference type="NCBIfam" id="TIGR01428">
    <property type="entry name" value="HAD_type_II"/>
    <property type="match status" value="1"/>
</dbReference>
<dbReference type="AlphaFoldDB" id="A0A0C9VZV3"/>
<evidence type="ECO:0000313" key="4">
    <source>
        <dbReference type="Proteomes" id="UP000054279"/>
    </source>
</evidence>
<accession>A0A0C9VZV3</accession>
<dbReference type="InterPro" id="IPR036412">
    <property type="entry name" value="HAD-like_sf"/>
</dbReference>
<sequence>MHPLDGVQALLFDVFGTVVDWHRSIVDELAAKAKGTVHEGEAWGDFANEWRAGYSRTTARVAQGGEGPASVDEMHRLLLDEMLSSPRWSHLDSLWDDAARKDLVLGWHRLQGWEDSSAGLAALKERVIIGTLSNGNVRLLIDMAKSAQLPWDVVFSSQLFGSYKPNPKIYLGAVGLLDLPPQRVALVAAHISDCAAAKAAGLKAVYVRRPTEDRNIPFSPEFIEQGKADAIADDFWGVVKLMDEADKHAEI</sequence>
<keyword evidence="2" id="KW-0378">Hydrolase</keyword>
<gene>
    <name evidence="3" type="ORF">M422DRAFT_252621</name>
</gene>
<dbReference type="PANTHER" id="PTHR43316:SF3">
    <property type="entry name" value="HALOACID DEHALOGENASE, TYPE II (AFU_ORTHOLOGUE AFUA_2G07750)-RELATED"/>
    <property type="match status" value="1"/>
</dbReference>
<dbReference type="HOGENOM" id="CLU_045011_3_0_1"/>
<dbReference type="Gene3D" id="1.10.150.240">
    <property type="entry name" value="Putative phosphatase, domain 2"/>
    <property type="match status" value="1"/>
</dbReference>
<evidence type="ECO:0000256" key="1">
    <source>
        <dbReference type="ARBA" id="ARBA00008106"/>
    </source>
</evidence>
<dbReference type="GO" id="GO:0019120">
    <property type="term" value="F:hydrolase activity, acting on acid halide bonds, in C-halide compounds"/>
    <property type="evidence" value="ECO:0007669"/>
    <property type="project" value="InterPro"/>
</dbReference>
<protein>
    <recommendedName>
        <fullName evidence="5">Haloacid dehalogenase, type II</fullName>
    </recommendedName>
</protein>
<evidence type="ECO:0008006" key="5">
    <source>
        <dbReference type="Google" id="ProtNLM"/>
    </source>
</evidence>
<evidence type="ECO:0000256" key="2">
    <source>
        <dbReference type="ARBA" id="ARBA00022801"/>
    </source>
</evidence>
<dbReference type="Proteomes" id="UP000054279">
    <property type="component" value="Unassembled WGS sequence"/>
</dbReference>
<dbReference type="NCBIfam" id="TIGR01493">
    <property type="entry name" value="HAD-SF-IA-v2"/>
    <property type="match status" value="1"/>
</dbReference>
<dbReference type="EMBL" id="KN837119">
    <property type="protein sequence ID" value="KIJ44126.1"/>
    <property type="molecule type" value="Genomic_DNA"/>
</dbReference>
<keyword evidence="4" id="KW-1185">Reference proteome</keyword>
<dbReference type="Pfam" id="PF00702">
    <property type="entry name" value="Hydrolase"/>
    <property type="match status" value="1"/>
</dbReference>
<dbReference type="InterPro" id="IPR023214">
    <property type="entry name" value="HAD_sf"/>
</dbReference>
<dbReference type="SUPFAM" id="SSF56784">
    <property type="entry name" value="HAD-like"/>
    <property type="match status" value="1"/>
</dbReference>
<evidence type="ECO:0000313" key="3">
    <source>
        <dbReference type="EMBL" id="KIJ44126.1"/>
    </source>
</evidence>
<dbReference type="PRINTS" id="PR00413">
    <property type="entry name" value="HADHALOGNASE"/>
</dbReference>
<dbReference type="InterPro" id="IPR006439">
    <property type="entry name" value="HAD-SF_hydro_IA"/>
</dbReference>
<dbReference type="OrthoDB" id="2363873at2759"/>
<dbReference type="InterPro" id="IPR006328">
    <property type="entry name" value="2-HAD"/>
</dbReference>
<comment type="similarity">
    <text evidence="1">Belongs to the HAD-like hydrolase superfamily. S-2-haloalkanoic acid dehalogenase family.</text>
</comment>
<name>A0A0C9VZV3_SPHS4</name>
<dbReference type="InterPro" id="IPR023198">
    <property type="entry name" value="PGP-like_dom2"/>
</dbReference>
<proteinExistence type="inferred from homology"/>
<dbReference type="PANTHER" id="PTHR43316">
    <property type="entry name" value="HYDROLASE, HALOACID DELAHOGENASE-RELATED"/>
    <property type="match status" value="1"/>
</dbReference>
<dbReference type="InterPro" id="IPR051540">
    <property type="entry name" value="S-2-haloacid_dehalogenase"/>
</dbReference>